<evidence type="ECO:0000313" key="7">
    <source>
        <dbReference type="EMBL" id="TKC08896.1"/>
    </source>
</evidence>
<comment type="subcellular location">
    <subcellularLocation>
        <location evidence="1">Cell envelope</location>
    </subcellularLocation>
</comment>
<organism evidence="7 8">
    <name type="scientific">Pedobacter frigoris</name>
    <dbReference type="NCBI Taxonomy" id="2571272"/>
    <lineage>
        <taxon>Bacteria</taxon>
        <taxon>Pseudomonadati</taxon>
        <taxon>Bacteroidota</taxon>
        <taxon>Sphingobacteriia</taxon>
        <taxon>Sphingobacteriales</taxon>
        <taxon>Sphingobacteriaceae</taxon>
        <taxon>Pedobacter</taxon>
    </lineage>
</organism>
<dbReference type="GO" id="GO:0016209">
    <property type="term" value="F:antioxidant activity"/>
    <property type="evidence" value="ECO:0007669"/>
    <property type="project" value="InterPro"/>
</dbReference>
<evidence type="ECO:0000256" key="5">
    <source>
        <dbReference type="SAM" id="SignalP"/>
    </source>
</evidence>
<feature type="chain" id="PRO_5020813731" evidence="5">
    <location>
        <begin position="21"/>
        <end position="381"/>
    </location>
</feature>
<dbReference type="AlphaFoldDB" id="A0A4U1CNR4"/>
<dbReference type="Pfam" id="PF00578">
    <property type="entry name" value="AhpC-TSA"/>
    <property type="match status" value="1"/>
</dbReference>
<dbReference type="Proteomes" id="UP000307244">
    <property type="component" value="Unassembled WGS sequence"/>
</dbReference>
<evidence type="ECO:0000256" key="3">
    <source>
        <dbReference type="ARBA" id="ARBA00023157"/>
    </source>
</evidence>
<sequence length="381" mass="42887">MIKKVVLLLCGAAMPFISVSQTKDSSFAVEINAMAMPSKAKIYLLYQQDGKKIVDSAVQHSGSFVFNGKIGRLVNATLLCDTTAIGFSGLLKKRNEKQDVLRMYIYPGKVMLKTSRLIADAKFIGKGINSDYFRLEQMLKPVTEQKNQLSRLIVTADQENIAMMNQKLDSLNRIKKSIQQRFITEHPDSFIALATLQEYAGVSPDISVIAPMFNRLSGRVQNMPLGKEFQKFLSDQTALNPGSRAPVFTQQDTAGKPVSLASFRGKYVLIDFWASWCGPCRDTNPELVKIYNEFKGRNFTILGVSLDDTDRKDAWLKAIKEDGLKWPQVSDLKHWENEVAKLYSIRKIPQNFLIDPEGIIIARDLETAALMEKLKQVIPIK</sequence>
<dbReference type="Pfam" id="PF14289">
    <property type="entry name" value="DUF4369"/>
    <property type="match status" value="1"/>
</dbReference>
<dbReference type="CDD" id="cd02966">
    <property type="entry name" value="TlpA_like_family"/>
    <property type="match status" value="1"/>
</dbReference>
<keyword evidence="3" id="KW-1015">Disulfide bond</keyword>
<dbReference type="Gene3D" id="3.40.30.10">
    <property type="entry name" value="Glutaredoxin"/>
    <property type="match status" value="1"/>
</dbReference>
<feature type="signal peptide" evidence="5">
    <location>
        <begin position="1"/>
        <end position="20"/>
    </location>
</feature>
<keyword evidence="4" id="KW-0676">Redox-active center</keyword>
<reference evidence="7 8" key="1">
    <citation type="submission" date="2019-04" db="EMBL/GenBank/DDBJ databases">
        <title>Pedobacter sp. RP-3-15 sp. nov., isolated from Arctic soil.</title>
        <authorList>
            <person name="Dahal R.H."/>
            <person name="Kim D.-U."/>
        </authorList>
    </citation>
    <scope>NUCLEOTIDE SEQUENCE [LARGE SCALE GENOMIC DNA]</scope>
    <source>
        <strain evidence="7 8">RP-3-15</strain>
    </source>
</reference>
<name>A0A4U1CNR4_9SPHI</name>
<evidence type="ECO:0000256" key="1">
    <source>
        <dbReference type="ARBA" id="ARBA00004196"/>
    </source>
</evidence>
<protein>
    <submittedName>
        <fullName evidence="7">AhpC/TSA family protein</fullName>
    </submittedName>
</protein>
<dbReference type="SUPFAM" id="SSF52833">
    <property type="entry name" value="Thioredoxin-like"/>
    <property type="match status" value="1"/>
</dbReference>
<dbReference type="InterPro" id="IPR013766">
    <property type="entry name" value="Thioredoxin_domain"/>
</dbReference>
<evidence type="ECO:0000256" key="2">
    <source>
        <dbReference type="ARBA" id="ARBA00022748"/>
    </source>
</evidence>
<dbReference type="EMBL" id="SWBQ01000001">
    <property type="protein sequence ID" value="TKC08896.1"/>
    <property type="molecule type" value="Genomic_DNA"/>
</dbReference>
<dbReference type="PROSITE" id="PS00194">
    <property type="entry name" value="THIOREDOXIN_1"/>
    <property type="match status" value="1"/>
</dbReference>
<dbReference type="InterPro" id="IPR050553">
    <property type="entry name" value="Thioredoxin_ResA/DsbE_sf"/>
</dbReference>
<keyword evidence="5" id="KW-0732">Signal</keyword>
<dbReference type="OrthoDB" id="750178at2"/>
<dbReference type="InterPro" id="IPR000866">
    <property type="entry name" value="AhpC/TSA"/>
</dbReference>
<dbReference type="PANTHER" id="PTHR42852:SF6">
    <property type="entry name" value="THIOL:DISULFIDE INTERCHANGE PROTEIN DSBE"/>
    <property type="match status" value="1"/>
</dbReference>
<accession>A0A4U1CNR4</accession>
<dbReference type="RefSeq" id="WP_136834315.1">
    <property type="nucleotide sequence ID" value="NZ_SWBQ01000001.1"/>
</dbReference>
<comment type="caution">
    <text evidence="7">The sequence shown here is derived from an EMBL/GenBank/DDBJ whole genome shotgun (WGS) entry which is preliminary data.</text>
</comment>
<feature type="domain" description="Thioredoxin" evidence="6">
    <location>
        <begin position="239"/>
        <end position="381"/>
    </location>
</feature>
<evidence type="ECO:0000256" key="4">
    <source>
        <dbReference type="ARBA" id="ARBA00023284"/>
    </source>
</evidence>
<dbReference type="GO" id="GO:0030313">
    <property type="term" value="C:cell envelope"/>
    <property type="evidence" value="ECO:0007669"/>
    <property type="project" value="UniProtKB-SubCell"/>
</dbReference>
<dbReference type="InterPro" id="IPR017937">
    <property type="entry name" value="Thioredoxin_CS"/>
</dbReference>
<evidence type="ECO:0000313" key="8">
    <source>
        <dbReference type="Proteomes" id="UP000307244"/>
    </source>
</evidence>
<gene>
    <name evidence="7" type="ORF">FA047_02015</name>
</gene>
<keyword evidence="8" id="KW-1185">Reference proteome</keyword>
<keyword evidence="2" id="KW-0201">Cytochrome c-type biogenesis</keyword>
<evidence type="ECO:0000259" key="6">
    <source>
        <dbReference type="PROSITE" id="PS51352"/>
    </source>
</evidence>
<dbReference type="GO" id="GO:0016491">
    <property type="term" value="F:oxidoreductase activity"/>
    <property type="evidence" value="ECO:0007669"/>
    <property type="project" value="InterPro"/>
</dbReference>
<dbReference type="InterPro" id="IPR025380">
    <property type="entry name" value="DUF4369"/>
</dbReference>
<proteinExistence type="predicted"/>
<dbReference type="PROSITE" id="PS51352">
    <property type="entry name" value="THIOREDOXIN_2"/>
    <property type="match status" value="1"/>
</dbReference>
<dbReference type="PANTHER" id="PTHR42852">
    <property type="entry name" value="THIOL:DISULFIDE INTERCHANGE PROTEIN DSBE"/>
    <property type="match status" value="1"/>
</dbReference>
<dbReference type="GO" id="GO:0017004">
    <property type="term" value="P:cytochrome complex assembly"/>
    <property type="evidence" value="ECO:0007669"/>
    <property type="project" value="UniProtKB-KW"/>
</dbReference>
<dbReference type="InterPro" id="IPR036249">
    <property type="entry name" value="Thioredoxin-like_sf"/>
</dbReference>